<evidence type="ECO:0000313" key="3">
    <source>
        <dbReference type="Proteomes" id="UP000197781"/>
    </source>
</evidence>
<name>A0A220MKW4_9BACL</name>
<dbReference type="Proteomes" id="UP000197781">
    <property type="component" value="Chromosome"/>
</dbReference>
<dbReference type="EMBL" id="CP018145">
    <property type="protein sequence ID" value="ASJ55661.1"/>
    <property type="molecule type" value="Genomic_DNA"/>
</dbReference>
<sequence>MRVWLYSIWVAMVLIGCMWGMYEIGAKQIGNMNTKKAALETPVTSTQASQKLVDRDAVVEAFDWTDDKGVGLDYNEAELLQMQKDPDNYNYKKVLRRFVQSELKTEIESFQTIGSQLNPRRILVATTDGMLYEVTMKKRSNHRQMWTVEGYNMTAGYRTDVEQEQDLLPEDMYPTYRVMELAEVDLQIQAWAKPLIQNSQGHTFNTALNGKTYLLIKTSQSETDSVEIEGIRIWVEEMFVHYQTYEFGEGADRSILNNYLLIEVPEAAESGVTFYNTVTVVR</sequence>
<evidence type="ECO:0000256" key="1">
    <source>
        <dbReference type="SAM" id="Phobius"/>
    </source>
</evidence>
<dbReference type="KEGG" id="bfm:BP422_20175"/>
<reference evidence="2 3" key="1">
    <citation type="submission" date="2016-11" db="EMBL/GenBank/DDBJ databases">
        <authorList>
            <person name="Jaros S."/>
            <person name="Januszkiewicz K."/>
            <person name="Wedrychowicz H."/>
        </authorList>
    </citation>
    <scope>NUCLEOTIDE SEQUENCE [LARGE SCALE GENOMIC DNA]</scope>
    <source>
        <strain evidence="2 3">NF2</strain>
    </source>
</reference>
<dbReference type="PROSITE" id="PS51257">
    <property type="entry name" value="PROKAR_LIPOPROTEIN"/>
    <property type="match status" value="1"/>
</dbReference>
<keyword evidence="1" id="KW-0812">Transmembrane</keyword>
<gene>
    <name evidence="2" type="ORF">BP422_20175</name>
</gene>
<dbReference type="AlphaFoldDB" id="A0A220MKW4"/>
<feature type="transmembrane region" description="Helical" evidence="1">
    <location>
        <begin position="6"/>
        <end position="26"/>
    </location>
</feature>
<protein>
    <submittedName>
        <fullName evidence="2">Uncharacterized protein</fullName>
    </submittedName>
</protein>
<keyword evidence="1" id="KW-0472">Membrane</keyword>
<dbReference type="RefSeq" id="WP_088909300.1">
    <property type="nucleotide sequence ID" value="NZ_CP018145.1"/>
</dbReference>
<organism evidence="2 3">
    <name type="scientific">Brevibacillus formosus</name>
    <dbReference type="NCBI Taxonomy" id="54913"/>
    <lineage>
        <taxon>Bacteria</taxon>
        <taxon>Bacillati</taxon>
        <taxon>Bacillota</taxon>
        <taxon>Bacilli</taxon>
        <taxon>Bacillales</taxon>
        <taxon>Paenibacillaceae</taxon>
        <taxon>Brevibacillus</taxon>
    </lineage>
</organism>
<proteinExistence type="predicted"/>
<keyword evidence="1" id="KW-1133">Transmembrane helix</keyword>
<accession>A0A220MKW4</accession>
<evidence type="ECO:0000313" key="2">
    <source>
        <dbReference type="EMBL" id="ASJ55661.1"/>
    </source>
</evidence>